<keyword evidence="2" id="KW-0812">Transmembrane</keyword>
<keyword evidence="1" id="KW-0732">Signal</keyword>
<organism evidence="2 4">
    <name type="scientific">Medicago truncatula</name>
    <name type="common">Barrel medic</name>
    <name type="synonym">Medicago tribuloides</name>
    <dbReference type="NCBI Taxonomy" id="3880"/>
    <lineage>
        <taxon>Eukaryota</taxon>
        <taxon>Viridiplantae</taxon>
        <taxon>Streptophyta</taxon>
        <taxon>Embryophyta</taxon>
        <taxon>Tracheophyta</taxon>
        <taxon>Spermatophyta</taxon>
        <taxon>Magnoliopsida</taxon>
        <taxon>eudicotyledons</taxon>
        <taxon>Gunneridae</taxon>
        <taxon>Pentapetalae</taxon>
        <taxon>rosids</taxon>
        <taxon>fabids</taxon>
        <taxon>Fabales</taxon>
        <taxon>Fabaceae</taxon>
        <taxon>Papilionoideae</taxon>
        <taxon>50 kb inversion clade</taxon>
        <taxon>NPAAA clade</taxon>
        <taxon>Hologalegina</taxon>
        <taxon>IRL clade</taxon>
        <taxon>Trifolieae</taxon>
        <taxon>Medicago</taxon>
    </lineage>
</organism>
<feature type="signal peptide" evidence="1">
    <location>
        <begin position="1"/>
        <end position="26"/>
    </location>
</feature>
<keyword evidence="2" id="KW-0472">Membrane</keyword>
<evidence type="ECO:0000313" key="3">
    <source>
        <dbReference type="EnsemblPlants" id="KEH42581"/>
    </source>
</evidence>
<dbReference type="EnsemblPlants" id="KEH42581">
    <property type="protein sequence ID" value="KEH42581"/>
    <property type="gene ID" value="MTR_1g070295"/>
</dbReference>
<evidence type="ECO:0000313" key="4">
    <source>
        <dbReference type="Proteomes" id="UP000002051"/>
    </source>
</evidence>
<evidence type="ECO:0000256" key="1">
    <source>
        <dbReference type="SAM" id="SignalP"/>
    </source>
</evidence>
<accession>A0A072VLS4</accession>
<reference evidence="2 4" key="1">
    <citation type="journal article" date="2011" name="Nature">
        <title>The Medicago genome provides insight into the evolution of rhizobial symbioses.</title>
        <authorList>
            <person name="Young N.D."/>
            <person name="Debelle F."/>
            <person name="Oldroyd G.E."/>
            <person name="Geurts R."/>
            <person name="Cannon S.B."/>
            <person name="Udvardi M.K."/>
            <person name="Benedito V.A."/>
            <person name="Mayer K.F."/>
            <person name="Gouzy J."/>
            <person name="Schoof H."/>
            <person name="Van de Peer Y."/>
            <person name="Proost S."/>
            <person name="Cook D.R."/>
            <person name="Meyers B.C."/>
            <person name="Spannagl M."/>
            <person name="Cheung F."/>
            <person name="De Mita S."/>
            <person name="Krishnakumar V."/>
            <person name="Gundlach H."/>
            <person name="Zhou S."/>
            <person name="Mudge J."/>
            <person name="Bharti A.K."/>
            <person name="Murray J.D."/>
            <person name="Naoumkina M.A."/>
            <person name="Rosen B."/>
            <person name="Silverstein K.A."/>
            <person name="Tang H."/>
            <person name="Rombauts S."/>
            <person name="Zhao P.X."/>
            <person name="Zhou P."/>
            <person name="Barbe V."/>
            <person name="Bardou P."/>
            <person name="Bechner M."/>
            <person name="Bellec A."/>
            <person name="Berger A."/>
            <person name="Berges H."/>
            <person name="Bidwell S."/>
            <person name="Bisseling T."/>
            <person name="Choisne N."/>
            <person name="Couloux A."/>
            <person name="Denny R."/>
            <person name="Deshpande S."/>
            <person name="Dai X."/>
            <person name="Doyle J.J."/>
            <person name="Dudez A.M."/>
            <person name="Farmer A.D."/>
            <person name="Fouteau S."/>
            <person name="Franken C."/>
            <person name="Gibelin C."/>
            <person name="Gish J."/>
            <person name="Goldstein S."/>
            <person name="Gonzalez A.J."/>
            <person name="Green P.J."/>
            <person name="Hallab A."/>
            <person name="Hartog M."/>
            <person name="Hua A."/>
            <person name="Humphray S.J."/>
            <person name="Jeong D.H."/>
            <person name="Jing Y."/>
            <person name="Jocker A."/>
            <person name="Kenton S.M."/>
            <person name="Kim D.J."/>
            <person name="Klee K."/>
            <person name="Lai H."/>
            <person name="Lang C."/>
            <person name="Lin S."/>
            <person name="Macmil S.L."/>
            <person name="Magdelenat G."/>
            <person name="Matthews L."/>
            <person name="McCorrison J."/>
            <person name="Monaghan E.L."/>
            <person name="Mun J.H."/>
            <person name="Najar F.Z."/>
            <person name="Nicholson C."/>
            <person name="Noirot C."/>
            <person name="O'Bleness M."/>
            <person name="Paule C.R."/>
            <person name="Poulain J."/>
            <person name="Prion F."/>
            <person name="Qin B."/>
            <person name="Qu C."/>
            <person name="Retzel E.F."/>
            <person name="Riddle C."/>
            <person name="Sallet E."/>
            <person name="Samain S."/>
            <person name="Samson N."/>
            <person name="Sanders I."/>
            <person name="Saurat O."/>
            <person name="Scarpelli C."/>
            <person name="Schiex T."/>
            <person name="Segurens B."/>
            <person name="Severin A.J."/>
            <person name="Sherrier D.J."/>
            <person name="Shi R."/>
            <person name="Sims S."/>
            <person name="Singer S.R."/>
            <person name="Sinharoy S."/>
            <person name="Sterck L."/>
            <person name="Viollet A."/>
            <person name="Wang B.B."/>
            <person name="Wang K."/>
            <person name="Wang M."/>
            <person name="Wang X."/>
            <person name="Warfsmann J."/>
            <person name="Weissenbach J."/>
            <person name="White D.D."/>
            <person name="White J.D."/>
            <person name="Wiley G.B."/>
            <person name="Wincker P."/>
            <person name="Xing Y."/>
            <person name="Yang L."/>
            <person name="Yao Z."/>
            <person name="Ying F."/>
            <person name="Zhai J."/>
            <person name="Zhou L."/>
            <person name="Zuber A."/>
            <person name="Denarie J."/>
            <person name="Dixon R.A."/>
            <person name="May G.D."/>
            <person name="Schwartz D.C."/>
            <person name="Rogers J."/>
            <person name="Quetier F."/>
            <person name="Town C.D."/>
            <person name="Roe B.A."/>
        </authorList>
    </citation>
    <scope>NUCLEOTIDE SEQUENCE [LARGE SCALE GENOMIC DNA]</scope>
    <source>
        <strain evidence="2">A17</strain>
        <strain evidence="3 4">cv. Jemalong A17</strain>
    </source>
</reference>
<reference evidence="2 4" key="2">
    <citation type="journal article" date="2014" name="BMC Genomics">
        <title>An improved genome release (version Mt4.0) for the model legume Medicago truncatula.</title>
        <authorList>
            <person name="Tang H."/>
            <person name="Krishnakumar V."/>
            <person name="Bidwell S."/>
            <person name="Rosen B."/>
            <person name="Chan A."/>
            <person name="Zhou S."/>
            <person name="Gentzbittel L."/>
            <person name="Childs K.L."/>
            <person name="Yandell M."/>
            <person name="Gundlach H."/>
            <person name="Mayer K.F."/>
            <person name="Schwartz D.C."/>
            <person name="Town C.D."/>
        </authorList>
    </citation>
    <scope>GENOME REANNOTATION</scope>
    <source>
        <strain evidence="2">A17</strain>
        <strain evidence="3 4">cv. Jemalong A17</strain>
    </source>
</reference>
<name>A0A072VLS4_MEDTR</name>
<dbReference type="EMBL" id="CM001217">
    <property type="protein sequence ID" value="KEH42581.1"/>
    <property type="molecule type" value="Genomic_DNA"/>
</dbReference>
<sequence length="68" mass="7605">MAFSYNNKRILFTVLVIIFFILVVSSQLGSACRPLQDEQISKEFDGLLLQFLPRGTPSKPSTPSPIHP</sequence>
<dbReference type="HOGENOM" id="CLU_2797718_0_0_1"/>
<dbReference type="Proteomes" id="UP000002051">
    <property type="component" value="Unassembled WGS sequence"/>
</dbReference>
<evidence type="ECO:0000313" key="2">
    <source>
        <dbReference type="EMBL" id="KEH42581.1"/>
    </source>
</evidence>
<keyword evidence="4" id="KW-1185">Reference proteome</keyword>
<dbReference type="AlphaFoldDB" id="A0A072VLS4"/>
<protein>
    <submittedName>
        <fullName evidence="2">Transmembrane protein, putative</fullName>
    </submittedName>
</protein>
<proteinExistence type="predicted"/>
<reference evidence="3" key="3">
    <citation type="submission" date="2015-04" db="UniProtKB">
        <authorList>
            <consortium name="EnsemblPlants"/>
        </authorList>
    </citation>
    <scope>IDENTIFICATION</scope>
    <source>
        <strain evidence="3">cv. Jemalong A17</strain>
    </source>
</reference>
<feature type="chain" id="PRO_5014500770" evidence="1">
    <location>
        <begin position="27"/>
        <end position="68"/>
    </location>
</feature>
<gene>
    <name evidence="2" type="ordered locus">MTR_1g070295</name>
</gene>